<organism evidence="1">
    <name type="scientific">viral metagenome</name>
    <dbReference type="NCBI Taxonomy" id="1070528"/>
    <lineage>
        <taxon>unclassified sequences</taxon>
        <taxon>metagenomes</taxon>
        <taxon>organismal metagenomes</taxon>
    </lineage>
</organism>
<sequence>MDKFTKLLLLMLLLFFGGLIVTSGTKNLGLYEGMENKDNEENPAILKTETHEDKTYDF</sequence>
<dbReference type="EMBL" id="MN740221">
    <property type="protein sequence ID" value="QHT94425.1"/>
    <property type="molecule type" value="Genomic_DNA"/>
</dbReference>
<protein>
    <submittedName>
        <fullName evidence="1">Uncharacterized protein</fullName>
    </submittedName>
</protein>
<proteinExistence type="predicted"/>
<reference evidence="1" key="1">
    <citation type="journal article" date="2020" name="Nature">
        <title>Giant virus diversity and host interactions through global metagenomics.</title>
        <authorList>
            <person name="Schulz F."/>
            <person name="Roux S."/>
            <person name="Paez-Espino D."/>
            <person name="Jungbluth S."/>
            <person name="Walsh D.A."/>
            <person name="Denef V.J."/>
            <person name="McMahon K.D."/>
            <person name="Konstantinidis K.T."/>
            <person name="Eloe-Fadrosh E.A."/>
            <person name="Kyrpides N.C."/>
            <person name="Woyke T."/>
        </authorList>
    </citation>
    <scope>NUCLEOTIDE SEQUENCE</scope>
    <source>
        <strain evidence="1">GVMAG-M-3300024258-28</strain>
    </source>
</reference>
<accession>A0A6C0IPJ9</accession>
<evidence type="ECO:0000313" key="1">
    <source>
        <dbReference type="EMBL" id="QHT94425.1"/>
    </source>
</evidence>
<name>A0A6C0IPJ9_9ZZZZ</name>
<dbReference type="AlphaFoldDB" id="A0A6C0IPJ9"/>